<feature type="compositionally biased region" description="Acidic residues" evidence="9">
    <location>
        <begin position="61"/>
        <end position="73"/>
    </location>
</feature>
<comment type="subcellular location">
    <subcellularLocation>
        <location evidence="1 8">Nucleus</location>
    </subcellularLocation>
</comment>
<dbReference type="InParanoid" id="A0A3N4LPB5"/>
<accession>A0A3N4LPB5</accession>
<sequence>MDQADKLLLSLKSWPAPDPVRNSITALIPRIQQERGSFRDTTEELLEKEIAAQANTSNEKLEEDSAIEDEESTPEGQDAVEKPMDDKERMVMLARGREEIIAEIQMAQHEATVALDFLSLISSLNSEMAYNTLTPGLKEVIPPKAMGVEKVSTKYPPQLMQDDRLISQGWKMEGLDSAGDALLRAASRLKAESEKEKRYWEQIMSIRDEGWTICKHPKLRNTLGVRYGFAETAANFENTGIGALRRGDDGSIDLEDPGASRARRVVRVRIVHAGTITGCARPLGNRGQTPSLKEKILLARDYIYEEELYFEIMKEARHMASQGITTSEDTVTIDMKAGKCIHIDMAPIDEEVYCTGESDDLAQAFGIALRILLSYGHRITLRNRSRPQRPLFHRKGPPGPLPLLRPMVTHLWHYEHSEHLIKFCGHLRDIVHSAGLPTTVIMNSFKNCQASKMKDIESSIAEFIHSPLESEAILELPGGWRVTIVMRTHLAQPWFGTTYAVTASHDGVCARLMGRNNITAMTELETYLLWCLERSIVNAIRLMEGQGWEQLAQGNSMEKNDGKAIKLIKIHVEKGGLHVRSGYVGGRDSEYVWTGSKKERHLEDVLREI</sequence>
<dbReference type="Pfam" id="PF10156">
    <property type="entry name" value="Med17"/>
    <property type="match status" value="1"/>
</dbReference>
<protein>
    <recommendedName>
        <fullName evidence="3 8">Mediator of RNA polymerase II transcription subunit 17</fullName>
    </recommendedName>
    <alternativeName>
        <fullName evidence="7 8">Mediator complex subunit 17</fullName>
    </alternativeName>
</protein>
<keyword evidence="5 8" id="KW-0804">Transcription</keyword>
<evidence type="ECO:0000313" key="11">
    <source>
        <dbReference type="Proteomes" id="UP000267821"/>
    </source>
</evidence>
<evidence type="ECO:0000256" key="3">
    <source>
        <dbReference type="ARBA" id="ARBA00019610"/>
    </source>
</evidence>
<feature type="region of interest" description="Disordered" evidence="9">
    <location>
        <begin position="49"/>
        <end position="85"/>
    </location>
</feature>
<dbReference type="Proteomes" id="UP000267821">
    <property type="component" value="Unassembled WGS sequence"/>
</dbReference>
<comment type="similarity">
    <text evidence="2 8">Belongs to the Mediator complex subunit 17 family.</text>
</comment>
<proteinExistence type="inferred from homology"/>
<comment type="function">
    <text evidence="8">Component of the Mediator complex, a coactivator involved in the regulated transcription of nearly all RNA polymerase II-dependent genes. Mediator functions as a bridge to convey information from gene-specific regulatory proteins to the basal RNA polymerase II transcription machinery. Mediator is recruited to promoters by direct interactions with regulatory proteins and serves as a scaffold for the assembly of a functional preinitiation complex with RNA polymerase II and the general transcription factors.</text>
</comment>
<dbReference type="InterPro" id="IPR019313">
    <property type="entry name" value="Mediator_Med17"/>
</dbReference>
<reference evidence="10 11" key="1">
    <citation type="journal article" date="2018" name="Nat. Ecol. Evol.">
        <title>Pezizomycetes genomes reveal the molecular basis of ectomycorrhizal truffle lifestyle.</title>
        <authorList>
            <person name="Murat C."/>
            <person name="Payen T."/>
            <person name="Noel B."/>
            <person name="Kuo A."/>
            <person name="Morin E."/>
            <person name="Chen J."/>
            <person name="Kohler A."/>
            <person name="Krizsan K."/>
            <person name="Balestrini R."/>
            <person name="Da Silva C."/>
            <person name="Montanini B."/>
            <person name="Hainaut M."/>
            <person name="Levati E."/>
            <person name="Barry K.W."/>
            <person name="Belfiori B."/>
            <person name="Cichocki N."/>
            <person name="Clum A."/>
            <person name="Dockter R.B."/>
            <person name="Fauchery L."/>
            <person name="Guy J."/>
            <person name="Iotti M."/>
            <person name="Le Tacon F."/>
            <person name="Lindquist E.A."/>
            <person name="Lipzen A."/>
            <person name="Malagnac F."/>
            <person name="Mello A."/>
            <person name="Molinier V."/>
            <person name="Miyauchi S."/>
            <person name="Poulain J."/>
            <person name="Riccioni C."/>
            <person name="Rubini A."/>
            <person name="Sitrit Y."/>
            <person name="Splivallo R."/>
            <person name="Traeger S."/>
            <person name="Wang M."/>
            <person name="Zifcakova L."/>
            <person name="Wipf D."/>
            <person name="Zambonelli A."/>
            <person name="Paolocci F."/>
            <person name="Nowrousian M."/>
            <person name="Ottonello S."/>
            <person name="Baldrian P."/>
            <person name="Spatafora J.W."/>
            <person name="Henrissat B."/>
            <person name="Nagy L.G."/>
            <person name="Aury J.M."/>
            <person name="Wincker P."/>
            <person name="Grigoriev I.V."/>
            <person name="Bonfante P."/>
            <person name="Martin F.M."/>
        </authorList>
    </citation>
    <scope>NUCLEOTIDE SEQUENCE [LARGE SCALE GENOMIC DNA]</scope>
    <source>
        <strain evidence="10 11">ATCC MYA-4762</strain>
    </source>
</reference>
<name>A0A3N4LPB5_9PEZI</name>
<dbReference type="OrthoDB" id="5319830at2759"/>
<evidence type="ECO:0000256" key="6">
    <source>
        <dbReference type="ARBA" id="ARBA00023242"/>
    </source>
</evidence>
<comment type="subunit">
    <text evidence="8">Component of the Mediator complex.</text>
</comment>
<keyword evidence="6 8" id="KW-0539">Nucleus</keyword>
<dbReference type="GO" id="GO:0003712">
    <property type="term" value="F:transcription coregulator activity"/>
    <property type="evidence" value="ECO:0007669"/>
    <property type="project" value="InterPro"/>
</dbReference>
<evidence type="ECO:0000256" key="1">
    <source>
        <dbReference type="ARBA" id="ARBA00004123"/>
    </source>
</evidence>
<gene>
    <name evidence="8" type="primary">MED17</name>
    <name evidence="10" type="ORF">L211DRAFT_838636</name>
</gene>
<evidence type="ECO:0000256" key="4">
    <source>
        <dbReference type="ARBA" id="ARBA00023015"/>
    </source>
</evidence>
<dbReference type="AlphaFoldDB" id="A0A3N4LPB5"/>
<keyword evidence="8" id="KW-0010">Activator</keyword>
<dbReference type="GO" id="GO:0070847">
    <property type="term" value="C:core mediator complex"/>
    <property type="evidence" value="ECO:0007669"/>
    <property type="project" value="TreeGrafter"/>
</dbReference>
<dbReference type="PANTHER" id="PTHR13114">
    <property type="entry name" value="MEDIATOR OF RNA POLYMERASE II TRANSCRIPTION SUBUNIT 17"/>
    <property type="match status" value="1"/>
</dbReference>
<dbReference type="EMBL" id="ML121546">
    <property type="protein sequence ID" value="RPB23498.1"/>
    <property type="molecule type" value="Genomic_DNA"/>
</dbReference>
<keyword evidence="11" id="KW-1185">Reference proteome</keyword>
<evidence type="ECO:0000256" key="7">
    <source>
        <dbReference type="ARBA" id="ARBA00032014"/>
    </source>
</evidence>
<evidence type="ECO:0000313" key="10">
    <source>
        <dbReference type="EMBL" id="RPB23498.1"/>
    </source>
</evidence>
<evidence type="ECO:0000256" key="2">
    <source>
        <dbReference type="ARBA" id="ARBA00005635"/>
    </source>
</evidence>
<dbReference type="STRING" id="1051890.A0A3N4LPB5"/>
<dbReference type="GO" id="GO:0016592">
    <property type="term" value="C:mediator complex"/>
    <property type="evidence" value="ECO:0007669"/>
    <property type="project" value="InterPro"/>
</dbReference>
<dbReference type="FunCoup" id="A0A3N4LPB5">
    <property type="interactions" value="139"/>
</dbReference>
<dbReference type="Gene3D" id="6.10.250.2620">
    <property type="match status" value="1"/>
</dbReference>
<evidence type="ECO:0000256" key="5">
    <source>
        <dbReference type="ARBA" id="ARBA00023163"/>
    </source>
</evidence>
<evidence type="ECO:0000256" key="9">
    <source>
        <dbReference type="SAM" id="MobiDB-lite"/>
    </source>
</evidence>
<dbReference type="PANTHER" id="PTHR13114:SF7">
    <property type="entry name" value="MEDIATOR OF RNA POLYMERASE II TRANSCRIPTION SUBUNIT 17"/>
    <property type="match status" value="1"/>
</dbReference>
<dbReference type="GO" id="GO:0006357">
    <property type="term" value="P:regulation of transcription by RNA polymerase II"/>
    <property type="evidence" value="ECO:0007669"/>
    <property type="project" value="InterPro"/>
</dbReference>
<keyword evidence="4 8" id="KW-0805">Transcription regulation</keyword>
<organism evidence="10 11">
    <name type="scientific">Terfezia boudieri ATCC MYA-4762</name>
    <dbReference type="NCBI Taxonomy" id="1051890"/>
    <lineage>
        <taxon>Eukaryota</taxon>
        <taxon>Fungi</taxon>
        <taxon>Dikarya</taxon>
        <taxon>Ascomycota</taxon>
        <taxon>Pezizomycotina</taxon>
        <taxon>Pezizomycetes</taxon>
        <taxon>Pezizales</taxon>
        <taxon>Pezizaceae</taxon>
        <taxon>Terfezia</taxon>
    </lineage>
</organism>
<evidence type="ECO:0000256" key="8">
    <source>
        <dbReference type="RuleBase" id="RU364140"/>
    </source>
</evidence>